<dbReference type="OrthoDB" id="3001700at2759"/>
<keyword evidence="2" id="KW-0472">Membrane</keyword>
<evidence type="ECO:0000313" key="4">
    <source>
        <dbReference type="Proteomes" id="UP000799423"/>
    </source>
</evidence>
<organism evidence="3 4">
    <name type="scientific">Plenodomus tracheiphilus IPT5</name>
    <dbReference type="NCBI Taxonomy" id="1408161"/>
    <lineage>
        <taxon>Eukaryota</taxon>
        <taxon>Fungi</taxon>
        <taxon>Dikarya</taxon>
        <taxon>Ascomycota</taxon>
        <taxon>Pezizomycotina</taxon>
        <taxon>Dothideomycetes</taxon>
        <taxon>Pleosporomycetidae</taxon>
        <taxon>Pleosporales</taxon>
        <taxon>Pleosporineae</taxon>
        <taxon>Leptosphaeriaceae</taxon>
        <taxon>Plenodomus</taxon>
    </lineage>
</organism>
<feature type="transmembrane region" description="Helical" evidence="2">
    <location>
        <begin position="6"/>
        <end position="25"/>
    </location>
</feature>
<accession>A0A6A7B5J8</accession>
<feature type="compositionally biased region" description="Basic and acidic residues" evidence="1">
    <location>
        <begin position="135"/>
        <end position="150"/>
    </location>
</feature>
<protein>
    <submittedName>
        <fullName evidence="3">Uncharacterized protein</fullName>
    </submittedName>
</protein>
<sequence>MAIGIFTILAGLVALAGAYLYFFGLSPEAKRAMEKQALKTMGENKMSYMMQDQINKVPTSDQEDLTTLKKGVSGLAGGAMKNPLGEQAVRAASQIWDSAQNLSKGAMERVDWDALQGYQKSALNRVSTMTGQGAEKVEQKVDATAKRAEL</sequence>
<feature type="region of interest" description="Disordered" evidence="1">
    <location>
        <begin position="128"/>
        <end position="150"/>
    </location>
</feature>
<keyword evidence="2" id="KW-0812">Transmembrane</keyword>
<name>A0A6A7B5J8_9PLEO</name>
<gene>
    <name evidence="3" type="ORF">T440DRAFT_84995</name>
</gene>
<evidence type="ECO:0000256" key="1">
    <source>
        <dbReference type="SAM" id="MobiDB-lite"/>
    </source>
</evidence>
<evidence type="ECO:0000313" key="3">
    <source>
        <dbReference type="EMBL" id="KAF2850776.1"/>
    </source>
</evidence>
<keyword evidence="2" id="KW-1133">Transmembrane helix</keyword>
<dbReference type="Proteomes" id="UP000799423">
    <property type="component" value="Unassembled WGS sequence"/>
</dbReference>
<evidence type="ECO:0000256" key="2">
    <source>
        <dbReference type="SAM" id="Phobius"/>
    </source>
</evidence>
<keyword evidence="4" id="KW-1185">Reference proteome</keyword>
<reference evidence="3" key="1">
    <citation type="submission" date="2020-01" db="EMBL/GenBank/DDBJ databases">
        <authorList>
            <consortium name="DOE Joint Genome Institute"/>
            <person name="Haridas S."/>
            <person name="Albert R."/>
            <person name="Binder M."/>
            <person name="Bloem J."/>
            <person name="Labutti K."/>
            <person name="Salamov A."/>
            <person name="Andreopoulos B."/>
            <person name="Baker S.E."/>
            <person name="Barry K."/>
            <person name="Bills G."/>
            <person name="Bluhm B.H."/>
            <person name="Cannon C."/>
            <person name="Castanera R."/>
            <person name="Culley D.E."/>
            <person name="Daum C."/>
            <person name="Ezra D."/>
            <person name="Gonzalez J.B."/>
            <person name="Henrissat B."/>
            <person name="Kuo A."/>
            <person name="Liang C."/>
            <person name="Lipzen A."/>
            <person name="Lutzoni F."/>
            <person name="Magnuson J."/>
            <person name="Mondo S."/>
            <person name="Nolan M."/>
            <person name="Ohm R."/>
            <person name="Pangilinan J."/>
            <person name="Park H.-J."/>
            <person name="Ramirez L."/>
            <person name="Alfaro M."/>
            <person name="Sun H."/>
            <person name="Tritt A."/>
            <person name="Yoshinaga Y."/>
            <person name="Zwiers L.-H."/>
            <person name="Turgeon B.G."/>
            <person name="Goodwin S.B."/>
            <person name="Spatafora J.W."/>
            <person name="Crous P.W."/>
            <person name="Grigoriev I.V."/>
        </authorList>
    </citation>
    <scope>NUCLEOTIDE SEQUENCE</scope>
    <source>
        <strain evidence="3">IPT5</strain>
    </source>
</reference>
<proteinExistence type="predicted"/>
<dbReference type="AlphaFoldDB" id="A0A6A7B5J8"/>
<dbReference type="EMBL" id="MU006305">
    <property type="protein sequence ID" value="KAF2850776.1"/>
    <property type="molecule type" value="Genomic_DNA"/>
</dbReference>